<evidence type="ECO:0000313" key="3">
    <source>
        <dbReference type="EMBL" id="MBM6817872.1"/>
    </source>
</evidence>
<dbReference type="Proteomes" id="UP000767334">
    <property type="component" value="Unassembled WGS sequence"/>
</dbReference>
<feature type="transmembrane region" description="Helical" evidence="2">
    <location>
        <begin position="43"/>
        <end position="64"/>
    </location>
</feature>
<comment type="caution">
    <text evidence="3">The sequence shown here is derived from an EMBL/GenBank/DDBJ whole genome shotgun (WGS) entry which is preliminary data.</text>
</comment>
<gene>
    <name evidence="3" type="ORF">H6A19_00725</name>
</gene>
<protein>
    <submittedName>
        <fullName evidence="3">Uncharacterized protein</fullName>
    </submittedName>
</protein>
<feature type="region of interest" description="Disordered" evidence="1">
    <location>
        <begin position="1"/>
        <end position="29"/>
    </location>
</feature>
<evidence type="ECO:0000256" key="2">
    <source>
        <dbReference type="SAM" id="Phobius"/>
    </source>
</evidence>
<feature type="compositionally biased region" description="Basic residues" evidence="1">
    <location>
        <begin position="1"/>
        <end position="10"/>
    </location>
</feature>
<evidence type="ECO:0000313" key="4">
    <source>
        <dbReference type="Proteomes" id="UP000767334"/>
    </source>
</evidence>
<keyword evidence="2" id="KW-0812">Transmembrane</keyword>
<dbReference type="EMBL" id="JACJLL010000003">
    <property type="protein sequence ID" value="MBM6817872.1"/>
    <property type="molecule type" value="Genomic_DNA"/>
</dbReference>
<sequence length="156" mass="17731">MKRCKSKNKKNSTNDDTKSNSNPDNNSTITEEEKNQLIKQIGIINLSEFGISLIIYASILNILYLEWQKAIISDQLNSTNYADTMQDLTEVPKSANVIYLFVTAIFTGILFDNYKTALSQTGENRSEEEIRNTYKNFIAILLILLATTMNFEVLNC</sequence>
<reference evidence="3 4" key="1">
    <citation type="journal article" date="2021" name="Sci. Rep.">
        <title>The distribution of antibiotic resistance genes in chicken gut microbiota commensals.</title>
        <authorList>
            <person name="Juricova H."/>
            <person name="Matiasovicova J."/>
            <person name="Kubasova T."/>
            <person name="Cejkova D."/>
            <person name="Rychlik I."/>
        </authorList>
    </citation>
    <scope>NUCLEOTIDE SEQUENCE [LARGE SCALE GENOMIC DNA]</scope>
    <source>
        <strain evidence="3 4">An435</strain>
    </source>
</reference>
<organism evidence="3 4">
    <name type="scientific">Clostridium saudiense</name>
    <dbReference type="NCBI Taxonomy" id="1414720"/>
    <lineage>
        <taxon>Bacteria</taxon>
        <taxon>Bacillati</taxon>
        <taxon>Bacillota</taxon>
        <taxon>Clostridia</taxon>
        <taxon>Eubacteriales</taxon>
        <taxon>Clostridiaceae</taxon>
        <taxon>Clostridium</taxon>
    </lineage>
</organism>
<keyword evidence="4" id="KW-1185">Reference proteome</keyword>
<dbReference type="RefSeq" id="WP_148322557.1">
    <property type="nucleotide sequence ID" value="NZ_JACJLL010000003.1"/>
</dbReference>
<accession>A0ABS2FC29</accession>
<evidence type="ECO:0000256" key="1">
    <source>
        <dbReference type="SAM" id="MobiDB-lite"/>
    </source>
</evidence>
<name>A0ABS2FC29_9CLOT</name>
<feature type="compositionally biased region" description="Low complexity" evidence="1">
    <location>
        <begin position="19"/>
        <end position="28"/>
    </location>
</feature>
<keyword evidence="2" id="KW-1133">Transmembrane helix</keyword>
<feature type="transmembrane region" description="Helical" evidence="2">
    <location>
        <begin position="97"/>
        <end position="114"/>
    </location>
</feature>
<feature type="transmembrane region" description="Helical" evidence="2">
    <location>
        <begin position="134"/>
        <end position="151"/>
    </location>
</feature>
<proteinExistence type="predicted"/>
<keyword evidence="2" id="KW-0472">Membrane</keyword>